<keyword evidence="3" id="KW-1185">Reference proteome</keyword>
<gene>
    <name evidence="2" type="ORF">AN216_21385</name>
</gene>
<dbReference type="RefSeq" id="WP_139140972.1">
    <property type="nucleotide sequence ID" value="NZ_LJGU01000145.1"/>
</dbReference>
<dbReference type="AlphaFoldDB" id="A0A1E7JX46"/>
<feature type="transmembrane region" description="Helical" evidence="1">
    <location>
        <begin position="198"/>
        <end position="215"/>
    </location>
</feature>
<feature type="transmembrane region" description="Helical" evidence="1">
    <location>
        <begin position="21"/>
        <end position="45"/>
    </location>
</feature>
<evidence type="ECO:0000256" key="1">
    <source>
        <dbReference type="SAM" id="Phobius"/>
    </source>
</evidence>
<comment type="caution">
    <text evidence="2">The sequence shown here is derived from an EMBL/GenBank/DDBJ whole genome shotgun (WGS) entry which is preliminary data.</text>
</comment>
<name>A0A1E7JX46_9ACTN</name>
<proteinExistence type="predicted"/>
<feature type="transmembrane region" description="Helical" evidence="1">
    <location>
        <begin position="116"/>
        <end position="134"/>
    </location>
</feature>
<keyword evidence="1" id="KW-0472">Membrane</keyword>
<feature type="transmembrane region" description="Helical" evidence="1">
    <location>
        <begin position="168"/>
        <end position="191"/>
    </location>
</feature>
<accession>A0A1E7JX46</accession>
<dbReference type="EMBL" id="LJGU01000145">
    <property type="protein sequence ID" value="OEU96250.1"/>
    <property type="molecule type" value="Genomic_DNA"/>
</dbReference>
<feature type="transmembrane region" description="Helical" evidence="1">
    <location>
        <begin position="221"/>
        <end position="243"/>
    </location>
</feature>
<dbReference type="STRING" id="1075402.AN216_21385"/>
<sequence>MDAIQRISRNVLPKGESAYAWVPGRVIGGVALIVGPLVWFAGLLVRHIGVQVADFTPDQQALFDKQMLTAPEQLTAYAQHPQLVMAGYTLFALGSVLLFPAVIAFARIVAARSPRLAMWGGTLFVSSLFARWYYAGIEQTAFQMVDRLGREKATNFVMDSYTDLSYGLWRIPVTASMGSIVGMVLLVVGAYLAGKIGLGRGVLLLLFGWVFMGVLKESSLILGVLAGGLSVCLVFIPLGVAALRDRIPEVRSTPTPLPDSSQARLPLRIW</sequence>
<dbReference type="OrthoDB" id="3543219at2"/>
<evidence type="ECO:0000313" key="3">
    <source>
        <dbReference type="Proteomes" id="UP000176101"/>
    </source>
</evidence>
<feature type="transmembrane region" description="Helical" evidence="1">
    <location>
        <begin position="85"/>
        <end position="109"/>
    </location>
</feature>
<keyword evidence="1" id="KW-1133">Transmembrane helix</keyword>
<evidence type="ECO:0000313" key="2">
    <source>
        <dbReference type="EMBL" id="OEU96250.1"/>
    </source>
</evidence>
<reference evidence="2 3" key="1">
    <citation type="journal article" date="2016" name="Front. Microbiol.">
        <title>Comparative Genomics Analysis of Streptomyces Species Reveals Their Adaptation to the Marine Environment and Their Diversity at the Genomic Level.</title>
        <authorList>
            <person name="Tian X."/>
            <person name="Zhang Z."/>
            <person name="Yang T."/>
            <person name="Chen M."/>
            <person name="Li J."/>
            <person name="Chen F."/>
            <person name="Yang J."/>
            <person name="Li W."/>
            <person name="Zhang B."/>
            <person name="Zhang Z."/>
            <person name="Wu J."/>
            <person name="Zhang C."/>
            <person name="Long L."/>
            <person name="Xiao J."/>
        </authorList>
    </citation>
    <scope>NUCLEOTIDE SEQUENCE [LARGE SCALE GENOMIC DNA]</scope>
    <source>
        <strain evidence="2 3">SCSIO 02100</strain>
    </source>
</reference>
<organism evidence="2 3">
    <name type="scientific">Streptomyces oceani</name>
    <dbReference type="NCBI Taxonomy" id="1075402"/>
    <lineage>
        <taxon>Bacteria</taxon>
        <taxon>Bacillati</taxon>
        <taxon>Actinomycetota</taxon>
        <taxon>Actinomycetes</taxon>
        <taxon>Kitasatosporales</taxon>
        <taxon>Streptomycetaceae</taxon>
        <taxon>Streptomyces</taxon>
    </lineage>
</organism>
<keyword evidence="1" id="KW-0812">Transmembrane</keyword>
<dbReference type="Proteomes" id="UP000176101">
    <property type="component" value="Unassembled WGS sequence"/>
</dbReference>
<protein>
    <submittedName>
        <fullName evidence="2">Uncharacterized protein</fullName>
    </submittedName>
</protein>